<dbReference type="PANTHER" id="PTHR33244">
    <property type="entry name" value="INTEGRASE CATALYTIC DOMAIN-CONTAINING PROTEIN-RELATED"/>
    <property type="match status" value="1"/>
</dbReference>
<gene>
    <name evidence="2" type="ORF">PACLA_8A046592</name>
</gene>
<comment type="caution">
    <text evidence="2">The sequence shown here is derived from an EMBL/GenBank/DDBJ whole genome shotgun (WGS) entry which is preliminary data.</text>
</comment>
<protein>
    <submittedName>
        <fullName evidence="2">Uncharacterized protein</fullName>
    </submittedName>
</protein>
<feature type="compositionally biased region" description="Basic and acidic residues" evidence="1">
    <location>
        <begin position="1"/>
        <end position="15"/>
    </location>
</feature>
<evidence type="ECO:0000313" key="3">
    <source>
        <dbReference type="Proteomes" id="UP001152795"/>
    </source>
</evidence>
<dbReference type="PANTHER" id="PTHR33244:SF3">
    <property type="entry name" value="PEPTIDASE A2 DOMAIN-CONTAINING PROTEIN"/>
    <property type="match status" value="1"/>
</dbReference>
<name>A0A6S7GXC1_PARCT</name>
<accession>A0A6S7GXC1</accession>
<dbReference type="EMBL" id="CACRXK020002828">
    <property type="protein sequence ID" value="CAB3996245.1"/>
    <property type="molecule type" value="Genomic_DNA"/>
</dbReference>
<evidence type="ECO:0000313" key="2">
    <source>
        <dbReference type="EMBL" id="CAB3996245.1"/>
    </source>
</evidence>
<feature type="compositionally biased region" description="Polar residues" evidence="1">
    <location>
        <begin position="90"/>
        <end position="109"/>
    </location>
</feature>
<keyword evidence="3" id="KW-1185">Reference proteome</keyword>
<dbReference type="AlphaFoldDB" id="A0A6S7GXC1"/>
<evidence type="ECO:0000256" key="1">
    <source>
        <dbReference type="SAM" id="MobiDB-lite"/>
    </source>
</evidence>
<reference evidence="2" key="1">
    <citation type="submission" date="2020-04" db="EMBL/GenBank/DDBJ databases">
        <authorList>
            <person name="Alioto T."/>
            <person name="Alioto T."/>
            <person name="Gomez Garrido J."/>
        </authorList>
    </citation>
    <scope>NUCLEOTIDE SEQUENCE</scope>
    <source>
        <strain evidence="2">A484AB</strain>
    </source>
</reference>
<organism evidence="2 3">
    <name type="scientific">Paramuricea clavata</name>
    <name type="common">Red gorgonian</name>
    <name type="synonym">Violescent sea-whip</name>
    <dbReference type="NCBI Taxonomy" id="317549"/>
    <lineage>
        <taxon>Eukaryota</taxon>
        <taxon>Metazoa</taxon>
        <taxon>Cnidaria</taxon>
        <taxon>Anthozoa</taxon>
        <taxon>Octocorallia</taxon>
        <taxon>Malacalcyonacea</taxon>
        <taxon>Plexauridae</taxon>
        <taxon>Paramuricea</taxon>
    </lineage>
</organism>
<sequence>MLLDAEKLRKNEQTYKRQQTQGYNKRHRATCLSDLSPGETVWLPEMSSPAVVVSKSPEPRSYIVQTEHGTVRRNRRQVVPSPKEPVMRESQPTNDSTSENISCPNSRSDNVDATSVYFDPIASKQLGTFKDTIWNTHRIRHQKDTGLRSGVPNHIYSFPEEYDLEDCGWPVSEDELEKMANYSSVLDCGDDFLERPIRDECERWVPNVADVNSDDWTDAYLYVLEHFSL</sequence>
<dbReference type="OrthoDB" id="6147018at2759"/>
<dbReference type="Proteomes" id="UP001152795">
    <property type="component" value="Unassembled WGS sequence"/>
</dbReference>
<proteinExistence type="predicted"/>
<feature type="region of interest" description="Disordered" evidence="1">
    <location>
        <begin position="1"/>
        <end position="22"/>
    </location>
</feature>
<feature type="region of interest" description="Disordered" evidence="1">
    <location>
        <begin position="63"/>
        <end position="109"/>
    </location>
</feature>